<evidence type="ECO:0000256" key="2">
    <source>
        <dbReference type="ARBA" id="ARBA00022475"/>
    </source>
</evidence>
<gene>
    <name evidence="9" type="ORF">V1477_005170</name>
</gene>
<dbReference type="GO" id="GO:0005886">
    <property type="term" value="C:plasma membrane"/>
    <property type="evidence" value="ECO:0007669"/>
    <property type="project" value="UniProtKB-SubCell"/>
</dbReference>
<dbReference type="Pfam" id="PF08395">
    <property type="entry name" value="7tm_7"/>
    <property type="match status" value="2"/>
</dbReference>
<dbReference type="PANTHER" id="PTHR21143">
    <property type="entry name" value="INVERTEBRATE GUSTATORY RECEPTOR"/>
    <property type="match status" value="1"/>
</dbReference>
<keyword evidence="5 8" id="KW-0472">Membrane</keyword>
<evidence type="ECO:0000256" key="1">
    <source>
        <dbReference type="ARBA" id="ARBA00004651"/>
    </source>
</evidence>
<dbReference type="AlphaFoldDB" id="A0ABD2CQ23"/>
<feature type="transmembrane region" description="Helical" evidence="8">
    <location>
        <begin position="560"/>
        <end position="582"/>
    </location>
</feature>
<name>A0ABD2CQ23_VESMC</name>
<feature type="transmembrane region" description="Helical" evidence="8">
    <location>
        <begin position="76"/>
        <end position="96"/>
    </location>
</feature>
<feature type="transmembrane region" description="Helical" evidence="8">
    <location>
        <begin position="501"/>
        <end position="524"/>
    </location>
</feature>
<proteinExistence type="predicted"/>
<evidence type="ECO:0000256" key="3">
    <source>
        <dbReference type="ARBA" id="ARBA00022692"/>
    </source>
</evidence>
<feature type="transmembrane region" description="Helical" evidence="8">
    <location>
        <begin position="132"/>
        <end position="156"/>
    </location>
</feature>
<evidence type="ECO:0000256" key="7">
    <source>
        <dbReference type="ARBA" id="ARBA00023224"/>
    </source>
</evidence>
<dbReference type="Proteomes" id="UP001607303">
    <property type="component" value="Unassembled WGS sequence"/>
</dbReference>
<evidence type="ECO:0000256" key="6">
    <source>
        <dbReference type="ARBA" id="ARBA00023170"/>
    </source>
</evidence>
<keyword evidence="4 8" id="KW-1133">Transmembrane helix</keyword>
<comment type="caution">
    <text evidence="9">The sequence shown here is derived from an EMBL/GenBank/DDBJ whole genome shotgun (WGS) entry which is preliminary data.</text>
</comment>
<feature type="transmembrane region" description="Helical" evidence="8">
    <location>
        <begin position="741"/>
        <end position="759"/>
    </location>
</feature>
<dbReference type="PANTHER" id="PTHR21143:SF133">
    <property type="entry name" value="GUSTATORY AND PHEROMONE RECEPTOR 32A-RELATED"/>
    <property type="match status" value="1"/>
</dbReference>
<comment type="subcellular location">
    <subcellularLocation>
        <location evidence="1">Cell membrane</location>
        <topology evidence="1">Multi-pass membrane protein</topology>
    </subcellularLocation>
</comment>
<feature type="transmembrane region" description="Helical" evidence="8">
    <location>
        <begin position="594"/>
        <end position="617"/>
    </location>
</feature>
<sequence length="864" mass="102223">MFRSKEFQRSVMPLIIANSIVCTGLLEYFINRTIRRIGFIYAICCILYYTTLFFTLKQIMEFFINDQVTEISGIMLKYFYINNIFVYIIIISVSLMRSERMKLFLRQLEICRQGIDELNVSRNYSSLLRYQCIAGVILIFMILGLIIANIFWFSYYNLSLDYTLILQFYYFETYPAVVATIIDFTFLFWVRQLNHNKYVKILFGQLNAVLQNMLTTTIDSPQHKRVLQMKDNWQDDSSLSTIYRTYKANENLKKLKRVKQIHLELIKCAGIINEAYGLQILMSMSSSVFIIILFLYNLYSIGITNKYDNWMKDSCGQIYWIFCFFFKIFAINNICERTMTEKHILISVILLYATNTVDILYELYEPSTSRKFRDEIHDVMYQLVQNRLKFTACGFYDIDHTFIYTIIGSITTFLVILIQLGDKLNNTLKMSLSAELRRNIKPLIIMNSIFITGLLEYFIDDKINKIGMFYAFFSIIFYISITFVSSFLIRDLLNIKSYLLQIIYVLYIYNGYITYVATIIIGILRRKKVRRFTIQVENCIRTMHQLNIPMNLSKYFLQQCYIMLFLVFILIALIIVNYHWLILFEINPWIIFRFFYLQIYPFIVWLITDVTFVFWMGQVESLNIQIKFSQLNELLKNMLTTTIDSPQHKRILWIRNNRKNDSPSSNIHQTDKSNKDVITIKKAKEIHLELIKCARKINDAYGLHILFSILTATILIIITAYNEYYYLLTQSYYVVPLRSFIYLFWISYFAFKIIILCLCKNCNEVLILCHISLHATNTGDILCELYEPSTSNEFRAEIRDFTLQLIQNPLSFTICGFFDLDYTLIRNVIATVITYLVILIQMGNIPSEFIVENSTLITNDSRKI</sequence>
<feature type="transmembrane region" description="Helical" evidence="8">
    <location>
        <begin position="37"/>
        <end position="56"/>
    </location>
</feature>
<evidence type="ECO:0000256" key="8">
    <source>
        <dbReference type="SAM" id="Phobius"/>
    </source>
</evidence>
<keyword evidence="10" id="KW-1185">Reference proteome</keyword>
<feature type="transmembrane region" description="Helical" evidence="8">
    <location>
        <begin position="466"/>
        <end position="489"/>
    </location>
</feature>
<feature type="transmembrane region" description="Helical" evidence="8">
    <location>
        <begin position="701"/>
        <end position="721"/>
    </location>
</feature>
<evidence type="ECO:0000256" key="4">
    <source>
        <dbReference type="ARBA" id="ARBA00022989"/>
    </source>
</evidence>
<keyword evidence="2" id="KW-1003">Cell membrane</keyword>
<feature type="transmembrane region" description="Helical" evidence="8">
    <location>
        <begin position="168"/>
        <end position="190"/>
    </location>
</feature>
<evidence type="ECO:0000313" key="10">
    <source>
        <dbReference type="Proteomes" id="UP001607303"/>
    </source>
</evidence>
<keyword evidence="7" id="KW-0807">Transducer</keyword>
<evidence type="ECO:0000313" key="9">
    <source>
        <dbReference type="EMBL" id="KAL2746800.1"/>
    </source>
</evidence>
<feature type="transmembrane region" description="Helical" evidence="8">
    <location>
        <begin position="318"/>
        <end position="335"/>
    </location>
</feature>
<organism evidence="9 10">
    <name type="scientific">Vespula maculifrons</name>
    <name type="common">Eastern yellow jacket</name>
    <name type="synonym">Wasp</name>
    <dbReference type="NCBI Taxonomy" id="7453"/>
    <lineage>
        <taxon>Eukaryota</taxon>
        <taxon>Metazoa</taxon>
        <taxon>Ecdysozoa</taxon>
        <taxon>Arthropoda</taxon>
        <taxon>Hexapoda</taxon>
        <taxon>Insecta</taxon>
        <taxon>Pterygota</taxon>
        <taxon>Neoptera</taxon>
        <taxon>Endopterygota</taxon>
        <taxon>Hymenoptera</taxon>
        <taxon>Apocrita</taxon>
        <taxon>Aculeata</taxon>
        <taxon>Vespoidea</taxon>
        <taxon>Vespidae</taxon>
        <taxon>Vespinae</taxon>
        <taxon>Vespula</taxon>
    </lineage>
</organism>
<accession>A0ABD2CQ23</accession>
<feature type="transmembrane region" description="Helical" evidence="8">
    <location>
        <begin position="12"/>
        <end position="30"/>
    </location>
</feature>
<dbReference type="InterPro" id="IPR013604">
    <property type="entry name" value="7TM_chemorcpt"/>
</dbReference>
<dbReference type="GO" id="GO:0007165">
    <property type="term" value="P:signal transduction"/>
    <property type="evidence" value="ECO:0007669"/>
    <property type="project" value="UniProtKB-KW"/>
</dbReference>
<dbReference type="EMBL" id="JAYRBN010000037">
    <property type="protein sequence ID" value="KAL2746800.1"/>
    <property type="molecule type" value="Genomic_DNA"/>
</dbReference>
<feature type="transmembrane region" description="Helical" evidence="8">
    <location>
        <begin position="276"/>
        <end position="298"/>
    </location>
</feature>
<protein>
    <submittedName>
        <fullName evidence="9">Gustatory and pheromone receptor 32a-like</fullName>
    </submittedName>
</protein>
<feature type="transmembrane region" description="Helical" evidence="8">
    <location>
        <begin position="402"/>
        <end position="420"/>
    </location>
</feature>
<reference evidence="9 10" key="1">
    <citation type="journal article" date="2024" name="Ann. Entomol. Soc. Am.">
        <title>Genomic analyses of the southern and eastern yellowjacket wasps (Hymenoptera: Vespidae) reveal evolutionary signatures of social life.</title>
        <authorList>
            <person name="Catto M.A."/>
            <person name="Caine P.B."/>
            <person name="Orr S.E."/>
            <person name="Hunt B.G."/>
            <person name="Goodisman M.A.D."/>
        </authorList>
    </citation>
    <scope>NUCLEOTIDE SEQUENCE [LARGE SCALE GENOMIC DNA]</scope>
    <source>
        <strain evidence="9">232</strain>
        <tissue evidence="9">Head and thorax</tissue>
    </source>
</reference>
<keyword evidence="6" id="KW-0675">Receptor</keyword>
<feature type="transmembrane region" description="Helical" evidence="8">
    <location>
        <begin position="440"/>
        <end position="459"/>
    </location>
</feature>
<evidence type="ECO:0000256" key="5">
    <source>
        <dbReference type="ARBA" id="ARBA00023136"/>
    </source>
</evidence>
<keyword evidence="3 8" id="KW-0812">Transmembrane</keyword>